<dbReference type="InterPro" id="IPR041698">
    <property type="entry name" value="Methyltransf_25"/>
</dbReference>
<comment type="caution">
    <text evidence="4">The sequence shown here is derived from an EMBL/GenBank/DDBJ whole genome shotgun (WGS) entry which is preliminary data.</text>
</comment>
<dbReference type="Pfam" id="PF13649">
    <property type="entry name" value="Methyltransf_25"/>
    <property type="match status" value="1"/>
</dbReference>
<evidence type="ECO:0000313" key="5">
    <source>
        <dbReference type="Proteomes" id="UP000055854"/>
    </source>
</evidence>
<name>A0A125PUI1_XANCT</name>
<evidence type="ECO:0000313" key="4">
    <source>
        <dbReference type="EMBL" id="KWV10187.1"/>
    </source>
</evidence>
<dbReference type="InterPro" id="IPR029063">
    <property type="entry name" value="SAM-dependent_MTases_sf"/>
</dbReference>
<dbReference type="EMBL" id="LNTA01000459">
    <property type="protein sequence ID" value="KWV10187.1"/>
    <property type="molecule type" value="Genomic_DNA"/>
</dbReference>
<reference evidence="4 5" key="1">
    <citation type="submission" date="2015-11" db="EMBL/GenBank/DDBJ databases">
        <title>Long Read and Single Molecule DNA Sequencing Simplifies Genome Assembly and TAL Effector Gene Analysis of Xanthomonas translucens.</title>
        <authorList>
            <person name="Peng Z."/>
            <person name="Hu Y."/>
            <person name="Xie J."/>
            <person name="Potnis N."/>
            <person name="Akhunova A."/>
            <person name="Jones J."/>
            <person name="Liu Z."/>
            <person name="White F."/>
            <person name="Liu S."/>
        </authorList>
    </citation>
    <scope>NUCLEOTIDE SEQUENCE [LARGE SCALE GENOMIC DNA]</scope>
    <source>
        <strain evidence="4 5">B1</strain>
    </source>
</reference>
<accession>A0A125PUI1</accession>
<dbReference type="GO" id="GO:0032259">
    <property type="term" value="P:methylation"/>
    <property type="evidence" value="ECO:0007669"/>
    <property type="project" value="UniProtKB-KW"/>
</dbReference>
<dbReference type="SUPFAM" id="SSF53335">
    <property type="entry name" value="S-adenosyl-L-methionine-dependent methyltransferases"/>
    <property type="match status" value="1"/>
</dbReference>
<proteinExistence type="predicted"/>
<evidence type="ECO:0000256" key="1">
    <source>
        <dbReference type="ARBA" id="ARBA00022603"/>
    </source>
</evidence>
<dbReference type="OrthoDB" id="108476at2"/>
<dbReference type="PANTHER" id="PTHR43861">
    <property type="entry name" value="TRANS-ACONITATE 2-METHYLTRANSFERASE-RELATED"/>
    <property type="match status" value="1"/>
</dbReference>
<keyword evidence="2 4" id="KW-0808">Transferase</keyword>
<sequence length="288" mass="31693">MVPGRCVERTVSTSATRLRAQLQALPGLTPIDGVLVQQALAADPFERQYLAVRQQEGRIYSDAQLRTLPHPGGALATSHEWRVRAESCRRLLRHLRARGGSGPLLELGCGNGWLSQRLAADLQREVCGVDVNRAELAQAARVFAANPRLSLVAGDIHTLPLPPQRFDAIVLPACIQYFADPRALIAHLLGLLQHDGELHVIDSPFYADAAQAQASAARSQRYFAGLGCAELAGQYHQHTWAALDGIALRVLFDPRSLRARSLRALRWRQPHFPWLCIRKRDNPALAAG</sequence>
<dbReference type="CDD" id="cd02440">
    <property type="entry name" value="AdoMet_MTases"/>
    <property type="match status" value="1"/>
</dbReference>
<protein>
    <submittedName>
        <fullName evidence="4">Methyltransferase</fullName>
    </submittedName>
</protein>
<dbReference type="PANTHER" id="PTHR43861:SF1">
    <property type="entry name" value="TRANS-ACONITATE 2-METHYLTRANSFERASE"/>
    <property type="match status" value="1"/>
</dbReference>
<dbReference type="GO" id="GO:0008168">
    <property type="term" value="F:methyltransferase activity"/>
    <property type="evidence" value="ECO:0007669"/>
    <property type="project" value="UniProtKB-KW"/>
</dbReference>
<dbReference type="AlphaFoldDB" id="A0A125PUI1"/>
<dbReference type="Gene3D" id="3.40.50.150">
    <property type="entry name" value="Vaccinia Virus protein VP39"/>
    <property type="match status" value="1"/>
</dbReference>
<gene>
    <name evidence="4" type="ORF">ATB53_01940</name>
</gene>
<organism evidence="4 5">
    <name type="scientific">Xanthomonas campestris pv. translucens</name>
    <dbReference type="NCBI Taxonomy" id="343"/>
    <lineage>
        <taxon>Bacteria</taxon>
        <taxon>Pseudomonadati</taxon>
        <taxon>Pseudomonadota</taxon>
        <taxon>Gammaproteobacteria</taxon>
        <taxon>Lysobacterales</taxon>
        <taxon>Lysobacteraceae</taxon>
        <taxon>Xanthomonas</taxon>
        <taxon>Xanthomonas translucens group</taxon>
    </lineage>
</organism>
<keyword evidence="1 4" id="KW-0489">Methyltransferase</keyword>
<evidence type="ECO:0000256" key="2">
    <source>
        <dbReference type="ARBA" id="ARBA00022679"/>
    </source>
</evidence>
<evidence type="ECO:0000259" key="3">
    <source>
        <dbReference type="Pfam" id="PF13649"/>
    </source>
</evidence>
<dbReference type="Proteomes" id="UP000055854">
    <property type="component" value="Unassembled WGS sequence"/>
</dbReference>
<feature type="domain" description="Methyltransferase" evidence="3">
    <location>
        <begin position="105"/>
        <end position="196"/>
    </location>
</feature>